<evidence type="ECO:0000259" key="10">
    <source>
        <dbReference type="PROSITE" id="PS50883"/>
    </source>
</evidence>
<dbReference type="GO" id="GO:0007165">
    <property type="term" value="P:signal transduction"/>
    <property type="evidence" value="ECO:0007669"/>
    <property type="project" value="UniProtKB-ARBA"/>
</dbReference>
<keyword evidence="3 6" id="KW-0812">Transmembrane</keyword>
<accession>A0AB39AVK9</accession>
<dbReference type="PROSITE" id="PS50112">
    <property type="entry name" value="PAS"/>
    <property type="match status" value="1"/>
</dbReference>
<keyword evidence="4 6" id="KW-1133">Transmembrane helix</keyword>
<evidence type="ECO:0000259" key="8">
    <source>
        <dbReference type="PROSITE" id="PS50113"/>
    </source>
</evidence>
<dbReference type="Gene3D" id="3.30.450.350">
    <property type="entry name" value="CHASE domain"/>
    <property type="match status" value="1"/>
</dbReference>
<dbReference type="PANTHER" id="PTHR44757:SF2">
    <property type="entry name" value="BIOFILM ARCHITECTURE MAINTENANCE PROTEIN MBAA"/>
    <property type="match status" value="1"/>
</dbReference>
<dbReference type="SMART" id="SM00086">
    <property type="entry name" value="PAC"/>
    <property type="match status" value="2"/>
</dbReference>
<dbReference type="CDD" id="cd00130">
    <property type="entry name" value="PAS"/>
    <property type="match status" value="2"/>
</dbReference>
<dbReference type="GO" id="GO:0016020">
    <property type="term" value="C:membrane"/>
    <property type="evidence" value="ECO:0007669"/>
    <property type="project" value="UniProtKB-SubCell"/>
</dbReference>
<dbReference type="Pfam" id="PF00990">
    <property type="entry name" value="GGDEF"/>
    <property type="match status" value="1"/>
</dbReference>
<dbReference type="PROSITE" id="PS50113">
    <property type="entry name" value="PAC"/>
    <property type="match status" value="2"/>
</dbReference>
<feature type="domain" description="CHASE" evidence="9">
    <location>
        <begin position="94"/>
        <end position="184"/>
    </location>
</feature>
<dbReference type="SMART" id="SM01079">
    <property type="entry name" value="CHASE"/>
    <property type="match status" value="1"/>
</dbReference>
<dbReference type="PANTHER" id="PTHR44757">
    <property type="entry name" value="DIGUANYLATE CYCLASE DGCP"/>
    <property type="match status" value="1"/>
</dbReference>
<dbReference type="InterPro" id="IPR001633">
    <property type="entry name" value="EAL_dom"/>
</dbReference>
<feature type="transmembrane region" description="Helical" evidence="6">
    <location>
        <begin position="244"/>
        <end position="266"/>
    </location>
</feature>
<dbReference type="SUPFAM" id="SSF55785">
    <property type="entry name" value="PYP-like sensor domain (PAS domain)"/>
    <property type="match status" value="2"/>
</dbReference>
<evidence type="ECO:0000256" key="2">
    <source>
        <dbReference type="ARBA" id="ARBA00004370"/>
    </source>
</evidence>
<dbReference type="InterPro" id="IPR029787">
    <property type="entry name" value="Nucleotide_cyclase"/>
</dbReference>
<feature type="domain" description="PAS" evidence="7">
    <location>
        <begin position="427"/>
        <end position="467"/>
    </location>
</feature>
<evidence type="ECO:0000259" key="9">
    <source>
        <dbReference type="PROSITE" id="PS50839"/>
    </source>
</evidence>
<dbReference type="NCBIfam" id="TIGR00229">
    <property type="entry name" value="sensory_box"/>
    <property type="match status" value="2"/>
</dbReference>
<dbReference type="NCBIfam" id="TIGR00254">
    <property type="entry name" value="GGDEF"/>
    <property type="match status" value="1"/>
</dbReference>
<evidence type="ECO:0000256" key="4">
    <source>
        <dbReference type="ARBA" id="ARBA00022989"/>
    </source>
</evidence>
<dbReference type="CDD" id="cd01949">
    <property type="entry name" value="GGDEF"/>
    <property type="match status" value="1"/>
</dbReference>
<feature type="domain" description="EAL" evidence="10">
    <location>
        <begin position="719"/>
        <end position="975"/>
    </location>
</feature>
<dbReference type="Gene3D" id="2.10.70.100">
    <property type="match status" value="1"/>
</dbReference>
<dbReference type="InterPro" id="IPR013655">
    <property type="entry name" value="PAS_fold_3"/>
</dbReference>
<reference evidence="12" key="1">
    <citation type="submission" date="2024-07" db="EMBL/GenBank/DDBJ databases">
        <authorList>
            <person name="Jiang Y."/>
            <person name="Qin Q."/>
        </authorList>
    </citation>
    <scope>NUCLEOTIDE SEQUENCE</scope>
    <source>
        <strain evidence="12">SD03</strain>
    </source>
</reference>
<dbReference type="InterPro" id="IPR006189">
    <property type="entry name" value="CHASE_dom"/>
</dbReference>
<evidence type="ECO:0000256" key="6">
    <source>
        <dbReference type="SAM" id="Phobius"/>
    </source>
</evidence>
<dbReference type="Pfam" id="PF08447">
    <property type="entry name" value="PAS_3"/>
    <property type="match status" value="1"/>
</dbReference>
<dbReference type="InterPro" id="IPR035965">
    <property type="entry name" value="PAS-like_dom_sf"/>
</dbReference>
<dbReference type="FunFam" id="3.30.70.270:FF:000001">
    <property type="entry name" value="Diguanylate cyclase domain protein"/>
    <property type="match status" value="1"/>
</dbReference>
<dbReference type="InterPro" id="IPR000014">
    <property type="entry name" value="PAS"/>
</dbReference>
<dbReference type="RefSeq" id="WP_368485760.1">
    <property type="nucleotide sequence ID" value="NZ_CP162515.1"/>
</dbReference>
<feature type="domain" description="GGDEF" evidence="11">
    <location>
        <begin position="577"/>
        <end position="710"/>
    </location>
</feature>
<evidence type="ECO:0000256" key="1">
    <source>
        <dbReference type="ARBA" id="ARBA00001946"/>
    </source>
</evidence>
<evidence type="ECO:0000313" key="12">
    <source>
        <dbReference type="EMBL" id="XDH89558.1"/>
    </source>
</evidence>
<dbReference type="InterPro" id="IPR000700">
    <property type="entry name" value="PAS-assoc_C"/>
</dbReference>
<gene>
    <name evidence="12" type="ORF">ABZP26_16655</name>
</gene>
<proteinExistence type="predicted"/>
<dbReference type="SMART" id="SM00052">
    <property type="entry name" value="EAL"/>
    <property type="match status" value="1"/>
</dbReference>
<evidence type="ECO:0000259" key="7">
    <source>
        <dbReference type="PROSITE" id="PS50112"/>
    </source>
</evidence>
<dbReference type="CDD" id="cd01948">
    <property type="entry name" value="EAL"/>
    <property type="match status" value="1"/>
</dbReference>
<dbReference type="PROSITE" id="PS50883">
    <property type="entry name" value="EAL"/>
    <property type="match status" value="1"/>
</dbReference>
<dbReference type="Gene3D" id="3.30.70.270">
    <property type="match status" value="1"/>
</dbReference>
<evidence type="ECO:0000256" key="5">
    <source>
        <dbReference type="ARBA" id="ARBA00023136"/>
    </source>
</evidence>
<dbReference type="InterPro" id="IPR001610">
    <property type="entry name" value="PAC"/>
</dbReference>
<dbReference type="InterPro" id="IPR000160">
    <property type="entry name" value="GGDEF_dom"/>
</dbReference>
<dbReference type="PROSITE" id="PS50839">
    <property type="entry name" value="CHASE"/>
    <property type="match status" value="1"/>
</dbReference>
<feature type="domain" description="PAC" evidence="8">
    <location>
        <begin position="372"/>
        <end position="424"/>
    </location>
</feature>
<dbReference type="AlphaFoldDB" id="A0AB39AVK9"/>
<sequence>MLITLLISTLASVYSIYLLDQYIYQQKQNSIRKVAGSYVNHIRNNLNQALSAAYPIAALIRTQNGETKGFEELASEMLSLYPGLDALQLHKNGILTHVVPLKGNESAIGNNVLENPLRTQEAFLAKKTGKLTLAGPFELFQGGMGAAARLPVYLDTPQGNQFWGFATALIRFPDILQSVNLAQLPQAGIGYELSKVMPDTNDVQIIATSDNQITKNTVDFNIQVPNGVWVFKAYPIRGWQDNSMLLLGIAIAVAFTFLTTLSSYLITRLRASHLKLEKKVEQRTHALQNNIKALTDTERRLLLSQKVGGIATWEWDIKTNIIRFSEHGIRLITGNVKQLEMTKNEYLASIHPDDRANIVSDINQCIDAAKEYNVDHRIITKRGNVRWFNTKGTLVRDSSGSAITMLGVSVDITERKLIEEKLHLSSRVFRDTHEGIIITNADKVIVDVNPAFCHITGYSHDEVIGRNPSFLNSGKQTESFYKNIWKQLSLYGHWQGEVWNCKKDGELYAELLNISVLKDDNNVTFYLGIFTDITQAKRQQEQLSRIAHYDLLTNLPNRVLLADRLSQTMLQCRRLNNSLAVVFLDLDGFKHVNDSHGHDIGDKLLIALSIRLKDALREGDSLARIGGDEFVAVLTNLGSVADCVPVLERLLAAAAKPVTVNDIVLNVSASIGVTIYPEDNLDAEQLMRHADQAMYIAKQMGKNRYHLFDTSQGDTVKLQQTGISLIREALANNWFVLYYQPKVDMRTGSMIGVEALIRLQHPERGLLSPIEFLPVIENNALMIDVGEWVINAALSQINQWQILTPSLNIKVSVNVAAVQLQQPEFTARLTELLLAHPQVDARNLELEVLETIALKDVAHVSKTMQDCKALGVEFSLDDFGTGYSSLTYLRRLPASLIKIDQSFVRDMLEDSNDLAIVKGVIALANSFKRSVIAEGVETPEHAATLMLLGCYLAQGYGIAKPMKAEDIPIWLDEWTADEIWALTDLQKMDN</sequence>
<keyword evidence="5 6" id="KW-0472">Membrane</keyword>
<dbReference type="SUPFAM" id="SSF55073">
    <property type="entry name" value="Nucleotide cyclase"/>
    <property type="match status" value="1"/>
</dbReference>
<feature type="domain" description="PAC" evidence="8">
    <location>
        <begin position="494"/>
        <end position="545"/>
    </location>
</feature>
<comment type="cofactor">
    <cofactor evidence="1">
        <name>Mg(2+)</name>
        <dbReference type="ChEBI" id="CHEBI:18420"/>
    </cofactor>
</comment>
<dbReference type="SMART" id="SM00091">
    <property type="entry name" value="PAS"/>
    <property type="match status" value="2"/>
</dbReference>
<dbReference type="GO" id="GO:0003824">
    <property type="term" value="F:catalytic activity"/>
    <property type="evidence" value="ECO:0007669"/>
    <property type="project" value="UniProtKB-ARBA"/>
</dbReference>
<evidence type="ECO:0000256" key="3">
    <source>
        <dbReference type="ARBA" id="ARBA00022692"/>
    </source>
</evidence>
<dbReference type="Pfam" id="PF00563">
    <property type="entry name" value="EAL"/>
    <property type="match status" value="1"/>
</dbReference>
<dbReference type="Pfam" id="PF03924">
    <property type="entry name" value="CHASE"/>
    <property type="match status" value="1"/>
</dbReference>
<dbReference type="InterPro" id="IPR042240">
    <property type="entry name" value="CHASE_sf"/>
</dbReference>
<comment type="subcellular location">
    <subcellularLocation>
        <location evidence="2">Membrane</location>
    </subcellularLocation>
</comment>
<dbReference type="SUPFAM" id="SSF141868">
    <property type="entry name" value="EAL domain-like"/>
    <property type="match status" value="1"/>
</dbReference>
<dbReference type="InterPro" id="IPR043128">
    <property type="entry name" value="Rev_trsase/Diguanyl_cyclase"/>
</dbReference>
<dbReference type="InterPro" id="IPR052155">
    <property type="entry name" value="Biofilm_reg_signaling"/>
</dbReference>
<dbReference type="Gene3D" id="3.20.20.450">
    <property type="entry name" value="EAL domain"/>
    <property type="match status" value="1"/>
</dbReference>
<name>A0AB39AVK9_9GAMM</name>
<evidence type="ECO:0000259" key="11">
    <source>
        <dbReference type="PROSITE" id="PS50887"/>
    </source>
</evidence>
<organism evidence="12">
    <name type="scientific">Pseudoalteromonas sp. SD03</name>
    <dbReference type="NCBI Taxonomy" id="3231719"/>
    <lineage>
        <taxon>Bacteria</taxon>
        <taxon>Pseudomonadati</taxon>
        <taxon>Pseudomonadota</taxon>
        <taxon>Gammaproteobacteria</taxon>
        <taxon>Alteromonadales</taxon>
        <taxon>Pseudoalteromonadaceae</taxon>
        <taxon>Pseudoalteromonas</taxon>
    </lineage>
</organism>
<dbReference type="EMBL" id="CP162515">
    <property type="protein sequence ID" value="XDH89558.1"/>
    <property type="molecule type" value="Genomic_DNA"/>
</dbReference>
<dbReference type="Pfam" id="PF13426">
    <property type="entry name" value="PAS_9"/>
    <property type="match status" value="1"/>
</dbReference>
<dbReference type="Gene3D" id="3.30.450.20">
    <property type="entry name" value="PAS domain"/>
    <property type="match status" value="2"/>
</dbReference>
<dbReference type="SMART" id="SM00267">
    <property type="entry name" value="GGDEF"/>
    <property type="match status" value="1"/>
</dbReference>
<dbReference type="InterPro" id="IPR035919">
    <property type="entry name" value="EAL_sf"/>
</dbReference>
<dbReference type="PROSITE" id="PS50887">
    <property type="entry name" value="GGDEF"/>
    <property type="match status" value="1"/>
</dbReference>
<protein>
    <submittedName>
        <fullName evidence="12">EAL domain-containing protein</fullName>
    </submittedName>
</protein>